<reference evidence="1 2" key="1">
    <citation type="submission" date="2024-12" db="EMBL/GenBank/DDBJ databases">
        <title>The unique morphological basis and parallel evolutionary history of personate flowers in Penstemon.</title>
        <authorList>
            <person name="Depatie T.H."/>
            <person name="Wessinger C.A."/>
        </authorList>
    </citation>
    <scope>NUCLEOTIDE SEQUENCE [LARGE SCALE GENOMIC DNA]</scope>
    <source>
        <strain evidence="1">WTNN_2</strain>
        <tissue evidence="1">Leaf</tissue>
    </source>
</reference>
<comment type="caution">
    <text evidence="1">The sequence shown here is derived from an EMBL/GenBank/DDBJ whole genome shotgun (WGS) entry which is preliminary data.</text>
</comment>
<protein>
    <submittedName>
        <fullName evidence="1">Uncharacterized protein</fullName>
    </submittedName>
</protein>
<evidence type="ECO:0000313" key="2">
    <source>
        <dbReference type="Proteomes" id="UP001634393"/>
    </source>
</evidence>
<organism evidence="1 2">
    <name type="scientific">Penstemon smallii</name>
    <dbReference type="NCBI Taxonomy" id="265156"/>
    <lineage>
        <taxon>Eukaryota</taxon>
        <taxon>Viridiplantae</taxon>
        <taxon>Streptophyta</taxon>
        <taxon>Embryophyta</taxon>
        <taxon>Tracheophyta</taxon>
        <taxon>Spermatophyta</taxon>
        <taxon>Magnoliopsida</taxon>
        <taxon>eudicotyledons</taxon>
        <taxon>Gunneridae</taxon>
        <taxon>Pentapetalae</taxon>
        <taxon>asterids</taxon>
        <taxon>lamiids</taxon>
        <taxon>Lamiales</taxon>
        <taxon>Plantaginaceae</taxon>
        <taxon>Cheloneae</taxon>
        <taxon>Penstemon</taxon>
    </lineage>
</organism>
<dbReference type="EMBL" id="JBJXBP010000007">
    <property type="protein sequence ID" value="KAL3819366.1"/>
    <property type="molecule type" value="Genomic_DNA"/>
</dbReference>
<sequence>MEKKKNQEMVISIKKQPNYRGEKAMPFVIGNETFEKLGTIVTSSNLLRYVGTNTNSSIFDTTSTSMWIGPKQHVMYWTFPGSTRILIFQIRPSNTRG</sequence>
<proteinExistence type="predicted"/>
<accession>A0ABD3S4E4</accession>
<keyword evidence="2" id="KW-1185">Reference proteome</keyword>
<evidence type="ECO:0000313" key="1">
    <source>
        <dbReference type="EMBL" id="KAL3819366.1"/>
    </source>
</evidence>
<gene>
    <name evidence="1" type="ORF">ACJIZ3_005271</name>
</gene>
<name>A0ABD3S4E4_9LAMI</name>
<dbReference type="Proteomes" id="UP001634393">
    <property type="component" value="Unassembled WGS sequence"/>
</dbReference>
<dbReference type="AlphaFoldDB" id="A0ABD3S4E4"/>